<gene>
    <name evidence="1" type="ORF">ACFQ4C_20745</name>
</gene>
<organism evidence="1 2">
    <name type="scientific">Larkinella insperata</name>
    <dbReference type="NCBI Taxonomy" id="332158"/>
    <lineage>
        <taxon>Bacteria</taxon>
        <taxon>Pseudomonadati</taxon>
        <taxon>Bacteroidota</taxon>
        <taxon>Cytophagia</taxon>
        <taxon>Cytophagales</taxon>
        <taxon>Spirosomataceae</taxon>
        <taxon>Larkinella</taxon>
    </lineage>
</organism>
<comment type="caution">
    <text evidence="1">The sequence shown here is derived from an EMBL/GenBank/DDBJ whole genome shotgun (WGS) entry which is preliminary data.</text>
</comment>
<reference evidence="2" key="1">
    <citation type="journal article" date="2019" name="Int. J. Syst. Evol. Microbiol.">
        <title>The Global Catalogue of Microorganisms (GCM) 10K type strain sequencing project: providing services to taxonomists for standard genome sequencing and annotation.</title>
        <authorList>
            <consortium name="The Broad Institute Genomics Platform"/>
            <consortium name="The Broad Institute Genome Sequencing Center for Infectious Disease"/>
            <person name="Wu L."/>
            <person name="Ma J."/>
        </authorList>
    </citation>
    <scope>NUCLEOTIDE SEQUENCE [LARGE SCALE GENOMIC DNA]</scope>
    <source>
        <strain evidence="2">CCUG 55608</strain>
    </source>
</reference>
<evidence type="ECO:0000313" key="1">
    <source>
        <dbReference type="EMBL" id="MFD1143568.1"/>
    </source>
</evidence>
<sequence length="93" mass="10810">MDQLTAKLKKMQEYSTLTEGGYSLTNFHQSAAYDGQRTLRLHFKRKGSAQPTAFDISIQYLGNYIVNYKDRNQELQQFNFPDYESVIAYLTAK</sequence>
<name>A0ABW3QHB7_9BACT</name>
<protein>
    <submittedName>
        <fullName evidence="1">Uncharacterized protein</fullName>
    </submittedName>
</protein>
<dbReference type="RefSeq" id="WP_379884441.1">
    <property type="nucleotide sequence ID" value="NZ_JBHTLP010000016.1"/>
</dbReference>
<accession>A0ABW3QHB7</accession>
<keyword evidence="2" id="KW-1185">Reference proteome</keyword>
<evidence type="ECO:0000313" key="2">
    <source>
        <dbReference type="Proteomes" id="UP001597116"/>
    </source>
</evidence>
<proteinExistence type="predicted"/>
<dbReference type="Proteomes" id="UP001597116">
    <property type="component" value="Unassembled WGS sequence"/>
</dbReference>
<dbReference type="EMBL" id="JBHTLP010000016">
    <property type="protein sequence ID" value="MFD1143568.1"/>
    <property type="molecule type" value="Genomic_DNA"/>
</dbReference>